<protein>
    <submittedName>
        <fullName evidence="2">Uncharacterized protein</fullName>
    </submittedName>
</protein>
<comment type="caution">
    <text evidence="2">The sequence shown here is derived from an EMBL/GenBank/DDBJ whole genome shotgun (WGS) entry which is preliminary data.</text>
</comment>
<name>A0A8S1EPV5_9PELO</name>
<dbReference type="OrthoDB" id="10675516at2759"/>
<evidence type="ECO:0000313" key="3">
    <source>
        <dbReference type="Proteomes" id="UP000494206"/>
    </source>
</evidence>
<proteinExistence type="predicted"/>
<dbReference type="AlphaFoldDB" id="A0A8S1EPV5"/>
<accession>A0A8S1EPV5</accession>
<feature type="compositionally biased region" description="Basic and acidic residues" evidence="1">
    <location>
        <begin position="36"/>
        <end position="46"/>
    </location>
</feature>
<dbReference type="EMBL" id="CADEPM010000003">
    <property type="protein sequence ID" value="CAB3401394.1"/>
    <property type="molecule type" value="Genomic_DNA"/>
</dbReference>
<evidence type="ECO:0000313" key="2">
    <source>
        <dbReference type="EMBL" id="CAB3401394.1"/>
    </source>
</evidence>
<feature type="region of interest" description="Disordered" evidence="1">
    <location>
        <begin position="36"/>
        <end position="72"/>
    </location>
</feature>
<gene>
    <name evidence="2" type="ORF">CBOVIS_LOCUS4147</name>
</gene>
<organism evidence="2 3">
    <name type="scientific">Caenorhabditis bovis</name>
    <dbReference type="NCBI Taxonomy" id="2654633"/>
    <lineage>
        <taxon>Eukaryota</taxon>
        <taxon>Metazoa</taxon>
        <taxon>Ecdysozoa</taxon>
        <taxon>Nematoda</taxon>
        <taxon>Chromadorea</taxon>
        <taxon>Rhabditida</taxon>
        <taxon>Rhabditina</taxon>
        <taxon>Rhabditomorpha</taxon>
        <taxon>Rhabditoidea</taxon>
        <taxon>Rhabditidae</taxon>
        <taxon>Peloderinae</taxon>
        <taxon>Caenorhabditis</taxon>
    </lineage>
</organism>
<feature type="compositionally biased region" description="Acidic residues" evidence="1">
    <location>
        <begin position="47"/>
        <end position="63"/>
    </location>
</feature>
<dbReference type="Proteomes" id="UP000494206">
    <property type="component" value="Unassembled WGS sequence"/>
</dbReference>
<reference evidence="2 3" key="1">
    <citation type="submission" date="2020-04" db="EMBL/GenBank/DDBJ databases">
        <authorList>
            <person name="Laetsch R D."/>
            <person name="Stevens L."/>
            <person name="Kumar S."/>
            <person name="Blaxter L. M."/>
        </authorList>
    </citation>
    <scope>NUCLEOTIDE SEQUENCE [LARGE SCALE GENOMIC DNA]</scope>
</reference>
<keyword evidence="3" id="KW-1185">Reference proteome</keyword>
<sequence length="420" mass="49301">MASFFGIKSSDYMNVLLGIDKNPELESQIQSVKKRFEESYATRESPDSADSDNFEAEEDDTETDEKTSKPTKVVCSEAPRKFGKSIVRFPRRRFAINEEHVMHQNRDSFDTCYYQRPFPKSFSDNGNDGRYGSASAILQKMFPNVNSEKPWREFPAYTMNEELKIARISKKHALILNNLQEICDLLYRDYREENESTNSRKLICNYVDNIDCFETLVKLGLIEFLNCEKREGLKSLVKEREAILIAFTNKNYRNTATSDVITISPVFRENPKNWTIVTPLCFSYWDEAEWKYVEMSAERIKFYDEDTTKLEKWKLMSHQLFLVEQVHQITCLLKFIVPESVKCWQIKQLLYIVKRHSTGIELGVGFRQEDVEELNRIRKSRGAVHPDQVAKFFDFSDLPNTRLVQKDWVNEAQLIFDDDF</sequence>
<evidence type="ECO:0000256" key="1">
    <source>
        <dbReference type="SAM" id="MobiDB-lite"/>
    </source>
</evidence>